<accession>A0A3Q8CU62</accession>
<dbReference type="Gene3D" id="3.30.360.10">
    <property type="entry name" value="Dihydrodipicolinate Reductase, domain 2"/>
    <property type="match status" value="1"/>
</dbReference>
<gene>
    <name evidence="2" type="ORF">BSQ50_01635</name>
</gene>
<organism evidence="2 3">
    <name type="scientific">Liquorilactobacillus nagelii</name>
    <dbReference type="NCBI Taxonomy" id="82688"/>
    <lineage>
        <taxon>Bacteria</taxon>
        <taxon>Bacillati</taxon>
        <taxon>Bacillota</taxon>
        <taxon>Bacilli</taxon>
        <taxon>Lactobacillales</taxon>
        <taxon>Lactobacillaceae</taxon>
        <taxon>Liquorilactobacillus</taxon>
    </lineage>
</organism>
<dbReference type="GO" id="GO:0000166">
    <property type="term" value="F:nucleotide binding"/>
    <property type="evidence" value="ECO:0007669"/>
    <property type="project" value="InterPro"/>
</dbReference>
<sequence length="336" mass="37584">MIKFGIIGTNWITKQFIEAAQSIGWRLTSVYSRKIATAQQFAGQFGTTVNTYTDLPAFFDQGDFSVVYIASPNSLHFSQSQQALQAGKNVIVEKPSCSNPTEMKAIVKLLRQNPSLYYFEAARHFHEPLFKKVAQQIRKFAIIQGANLTYMKYSSRYDEFLAGAEPNVFSLDFSGGALQDLGVYLVYNAISWFGYPHQAIYYPQKLRNGIDGSGTAILTYPEFKVVLNLGKTANSYLPSEVYGLKETLLLDNPAELNKLTLMDELHQSQQIAAALPENPMLAEVRDFNEILLAPDKLSSKQQMEDWLAVSVQVNQLLAQLRHSAGITFPADEIAEV</sequence>
<dbReference type="PANTHER" id="PTHR43054">
    <property type="match status" value="1"/>
</dbReference>
<dbReference type="AlphaFoldDB" id="A0A3Q8CU62"/>
<keyword evidence="3" id="KW-1185">Reference proteome</keyword>
<dbReference type="KEGG" id="lng:BSQ50_01635"/>
<protein>
    <submittedName>
        <fullName evidence="2">Oxidoreductase</fullName>
    </submittedName>
</protein>
<evidence type="ECO:0000313" key="2">
    <source>
        <dbReference type="EMBL" id="AUJ31379.1"/>
    </source>
</evidence>
<dbReference type="Proteomes" id="UP000324497">
    <property type="component" value="Chromosome"/>
</dbReference>
<reference evidence="2 3" key="1">
    <citation type="submission" date="2016-11" db="EMBL/GenBank/DDBJ databases">
        <title>Interaction between Lactobacillus species and yeast in water kefir.</title>
        <authorList>
            <person name="Behr J."/>
            <person name="Xu D."/>
            <person name="Vogel R.F."/>
        </authorList>
    </citation>
    <scope>NUCLEOTIDE SEQUENCE [LARGE SCALE GENOMIC DNA]</scope>
    <source>
        <strain evidence="2 3">TMW 1.1827</strain>
    </source>
</reference>
<dbReference type="SUPFAM" id="SSF55347">
    <property type="entry name" value="Glyceraldehyde-3-phosphate dehydrogenase-like, C-terminal domain"/>
    <property type="match status" value="1"/>
</dbReference>
<dbReference type="RefSeq" id="WP_148126247.1">
    <property type="nucleotide sequence ID" value="NZ_CP018180.1"/>
</dbReference>
<evidence type="ECO:0000259" key="1">
    <source>
        <dbReference type="Pfam" id="PF01408"/>
    </source>
</evidence>
<dbReference type="InterPro" id="IPR000683">
    <property type="entry name" value="Gfo/Idh/MocA-like_OxRdtase_N"/>
</dbReference>
<dbReference type="SUPFAM" id="SSF51735">
    <property type="entry name" value="NAD(P)-binding Rossmann-fold domains"/>
    <property type="match status" value="1"/>
</dbReference>
<dbReference type="EMBL" id="CP018180">
    <property type="protein sequence ID" value="AUJ31379.1"/>
    <property type="molecule type" value="Genomic_DNA"/>
</dbReference>
<dbReference type="PANTHER" id="PTHR43054:SF1">
    <property type="entry name" value="SCYLLO-INOSITOL 2-DEHYDROGENASE (NADP(+)) IOLU"/>
    <property type="match status" value="1"/>
</dbReference>
<name>A0A3Q8CU62_9LACO</name>
<dbReference type="Pfam" id="PF01408">
    <property type="entry name" value="GFO_IDH_MocA"/>
    <property type="match status" value="1"/>
</dbReference>
<proteinExistence type="predicted"/>
<evidence type="ECO:0000313" key="3">
    <source>
        <dbReference type="Proteomes" id="UP000324497"/>
    </source>
</evidence>
<feature type="domain" description="Gfo/Idh/MocA-like oxidoreductase N-terminal" evidence="1">
    <location>
        <begin position="2"/>
        <end position="115"/>
    </location>
</feature>
<dbReference type="InterPro" id="IPR036291">
    <property type="entry name" value="NAD(P)-bd_dom_sf"/>
</dbReference>
<dbReference type="Gene3D" id="3.40.50.720">
    <property type="entry name" value="NAD(P)-binding Rossmann-like Domain"/>
    <property type="match status" value="1"/>
</dbReference>